<keyword evidence="5" id="KW-0862">Zinc</keyword>
<evidence type="ECO:0000259" key="9">
    <source>
        <dbReference type="PROSITE" id="PS50157"/>
    </source>
</evidence>
<dbReference type="GO" id="GO:0000978">
    <property type="term" value="F:RNA polymerase II cis-regulatory region sequence-specific DNA binding"/>
    <property type="evidence" value="ECO:0007669"/>
    <property type="project" value="TreeGrafter"/>
</dbReference>
<dbReference type="SMART" id="SM00355">
    <property type="entry name" value="ZnF_C2H2"/>
    <property type="match status" value="8"/>
</dbReference>
<feature type="domain" description="C2H2-type" evidence="9">
    <location>
        <begin position="335"/>
        <end position="359"/>
    </location>
</feature>
<feature type="domain" description="C2H2-type" evidence="9">
    <location>
        <begin position="362"/>
        <end position="389"/>
    </location>
</feature>
<evidence type="ECO:0000256" key="2">
    <source>
        <dbReference type="ARBA" id="ARBA00022723"/>
    </source>
</evidence>
<dbReference type="GO" id="GO:0008270">
    <property type="term" value="F:zinc ion binding"/>
    <property type="evidence" value="ECO:0007669"/>
    <property type="project" value="UniProtKB-KW"/>
</dbReference>
<name>A0AAV4XLE6_CAEEX</name>
<evidence type="ECO:0000256" key="7">
    <source>
        <dbReference type="ARBA" id="ARBA00037948"/>
    </source>
</evidence>
<dbReference type="EMBL" id="BPLR01017884">
    <property type="protein sequence ID" value="GIY95213.1"/>
    <property type="molecule type" value="Genomic_DNA"/>
</dbReference>
<evidence type="ECO:0000313" key="11">
    <source>
        <dbReference type="Proteomes" id="UP001054945"/>
    </source>
</evidence>
<dbReference type="InterPro" id="IPR013087">
    <property type="entry name" value="Znf_C2H2_type"/>
</dbReference>
<dbReference type="GO" id="GO:0005634">
    <property type="term" value="C:nucleus"/>
    <property type="evidence" value="ECO:0007669"/>
    <property type="project" value="UniProtKB-SubCell"/>
</dbReference>
<dbReference type="InterPro" id="IPR050527">
    <property type="entry name" value="Snail/Krueppel_Znf"/>
</dbReference>
<evidence type="ECO:0000256" key="1">
    <source>
        <dbReference type="ARBA" id="ARBA00004123"/>
    </source>
</evidence>
<accession>A0AAV4XLE6</accession>
<dbReference type="FunFam" id="3.30.160.60:FF:000446">
    <property type="entry name" value="Zinc finger protein"/>
    <property type="match status" value="1"/>
</dbReference>
<evidence type="ECO:0000256" key="8">
    <source>
        <dbReference type="PROSITE-ProRule" id="PRU00042"/>
    </source>
</evidence>
<dbReference type="Proteomes" id="UP001054945">
    <property type="component" value="Unassembled WGS sequence"/>
</dbReference>
<comment type="similarity">
    <text evidence="7">Belongs to the snail C2H2-type zinc-finger protein family.</text>
</comment>
<gene>
    <name evidence="10" type="primary">Zfat</name>
    <name evidence="10" type="ORF">CEXT_550121</name>
</gene>
<reference evidence="10 11" key="1">
    <citation type="submission" date="2021-06" db="EMBL/GenBank/DDBJ databases">
        <title>Caerostris extrusa draft genome.</title>
        <authorList>
            <person name="Kono N."/>
            <person name="Arakawa K."/>
        </authorList>
    </citation>
    <scope>NUCLEOTIDE SEQUENCE [LARGE SCALE GENOMIC DNA]</scope>
</reference>
<organism evidence="10 11">
    <name type="scientific">Caerostris extrusa</name>
    <name type="common">Bark spider</name>
    <name type="synonym">Caerostris bankana</name>
    <dbReference type="NCBI Taxonomy" id="172846"/>
    <lineage>
        <taxon>Eukaryota</taxon>
        <taxon>Metazoa</taxon>
        <taxon>Ecdysozoa</taxon>
        <taxon>Arthropoda</taxon>
        <taxon>Chelicerata</taxon>
        <taxon>Arachnida</taxon>
        <taxon>Araneae</taxon>
        <taxon>Araneomorphae</taxon>
        <taxon>Entelegynae</taxon>
        <taxon>Araneoidea</taxon>
        <taxon>Araneidae</taxon>
        <taxon>Caerostris</taxon>
    </lineage>
</organism>
<keyword evidence="4 8" id="KW-0863">Zinc-finger</keyword>
<dbReference type="Gene3D" id="3.30.160.60">
    <property type="entry name" value="Classic Zinc Finger"/>
    <property type="match status" value="1"/>
</dbReference>
<dbReference type="PANTHER" id="PTHR24388">
    <property type="entry name" value="ZINC FINGER PROTEIN"/>
    <property type="match status" value="1"/>
</dbReference>
<dbReference type="InterPro" id="IPR036236">
    <property type="entry name" value="Znf_C2H2_sf"/>
</dbReference>
<evidence type="ECO:0000256" key="6">
    <source>
        <dbReference type="ARBA" id="ARBA00023242"/>
    </source>
</evidence>
<dbReference type="PANTHER" id="PTHR24388:SF54">
    <property type="entry name" value="PROTEIN ESCARGOT"/>
    <property type="match status" value="1"/>
</dbReference>
<evidence type="ECO:0000256" key="3">
    <source>
        <dbReference type="ARBA" id="ARBA00022737"/>
    </source>
</evidence>
<dbReference type="PROSITE" id="PS50157">
    <property type="entry name" value="ZINC_FINGER_C2H2_2"/>
    <property type="match status" value="3"/>
</dbReference>
<keyword evidence="3" id="KW-0677">Repeat</keyword>
<sequence>MGPLPYVFMENDSRFQNSEDCIPDYKTKIHNSSGNIYVCTFCQVFATSSSTVATHIVSSHKDSLPIGTNPENFVSRLQPLQKHYFCNNSPKNDCDLMAKWLALWLWYPRLQKKRLKIMQGKVVGREKKKESSPVLKEKMPVAEPVPDADGLYRCQICHKHFRKSRQLSMHICLDIVTENDNSSESTDSKSASDYQMYMDVDPRPWLKRPEYNASFDGKLQNVSCLLVKELSDKIPSSIPEKGCDKTVFNWRNDPNYVQLFENETEREAFERHVKSIDYSFVDQLFTKVESKNKRSQKQNDKSHITLYSCIVCRKEMHSITHIRMHCVTHTDAKPFTCPKCQYRTNAKGSLYTHMRLHTGNFFRCSKCNFKSLKRTHLLQHEQTHSTVAEICKLCKNSYKNRRSLTYHVQKYHKSAEGKRYHKFLSGRSSFCIKCNICQKIFRSRSSYDAHNHQAIPAEASTDISKVKMQIISPDSKSSFNQPQLPSVSDSQYLSNIATLKNSFDEIDLNYLLLQKNNESIKMYKDVFQQCSNPNLLMEAGSISNNFVVNQPQIISLNLQHSSEELPSLDAEFQTAGEVLNECEKTLNLDILNECMMDSNFANEVISETCNQSQNLANDCGSFGIPEMQLSYTNDSLIVSNENDNISKDLSHLNTELLGENNSSEQKSAETELFEKCRRAPAYVCCVCSGIFICPTTLKAHLKGHVKINNSNVEQLQEEFVQPNVTETNAVCILQDSCYNKEDELEKLFNSSLDQIMYLPEVSVLLEKDPTILDFLDEFSNFPISEKLDETDELEMNDDLF</sequence>
<comment type="caution">
    <text evidence="10">The sequence shown here is derived from an EMBL/GenBank/DDBJ whole genome shotgun (WGS) entry which is preliminary data.</text>
</comment>
<evidence type="ECO:0000256" key="5">
    <source>
        <dbReference type="ARBA" id="ARBA00022833"/>
    </source>
</evidence>
<dbReference type="PROSITE" id="PS00028">
    <property type="entry name" value="ZINC_FINGER_C2H2_1"/>
    <property type="match status" value="3"/>
</dbReference>
<keyword evidence="2" id="KW-0479">Metal-binding</keyword>
<feature type="domain" description="C2H2-type" evidence="9">
    <location>
        <begin position="307"/>
        <end position="334"/>
    </location>
</feature>
<evidence type="ECO:0000256" key="4">
    <source>
        <dbReference type="ARBA" id="ARBA00022771"/>
    </source>
</evidence>
<evidence type="ECO:0000313" key="10">
    <source>
        <dbReference type="EMBL" id="GIY95213.1"/>
    </source>
</evidence>
<keyword evidence="6" id="KW-0539">Nucleus</keyword>
<protein>
    <submittedName>
        <fullName evidence="10">Zinc finger protein ZFAT</fullName>
    </submittedName>
</protein>
<dbReference type="SUPFAM" id="SSF57667">
    <property type="entry name" value="beta-beta-alpha zinc fingers"/>
    <property type="match status" value="1"/>
</dbReference>
<keyword evidence="11" id="KW-1185">Reference proteome</keyword>
<dbReference type="AlphaFoldDB" id="A0AAV4XLE6"/>
<proteinExistence type="inferred from homology"/>
<comment type="subcellular location">
    <subcellularLocation>
        <location evidence="1">Nucleus</location>
    </subcellularLocation>
</comment>
<dbReference type="GO" id="GO:0000981">
    <property type="term" value="F:DNA-binding transcription factor activity, RNA polymerase II-specific"/>
    <property type="evidence" value="ECO:0007669"/>
    <property type="project" value="TreeGrafter"/>
</dbReference>